<keyword evidence="1" id="KW-0472">Membrane</keyword>
<feature type="transmembrane region" description="Helical" evidence="1">
    <location>
        <begin position="12"/>
        <end position="35"/>
    </location>
</feature>
<dbReference type="Proteomes" id="UP000033166">
    <property type="component" value="Chromosome I"/>
</dbReference>
<gene>
    <name evidence="2" type="ORF">LACPI_1060</name>
</gene>
<dbReference type="InterPro" id="IPR038750">
    <property type="entry name" value="YczE/YyaS-like"/>
</dbReference>
<dbReference type="AlphaFoldDB" id="A0A0D6DWB6"/>
<evidence type="ECO:0000256" key="1">
    <source>
        <dbReference type="SAM" id="Phobius"/>
    </source>
</evidence>
<feature type="transmembrane region" description="Helical" evidence="1">
    <location>
        <begin position="89"/>
        <end position="107"/>
    </location>
</feature>
<dbReference type="HOGENOM" id="CLU_110210_0_0_9"/>
<reference evidence="3" key="1">
    <citation type="submission" date="2015-01" db="EMBL/GenBank/DDBJ databases">
        <authorList>
            <person name="Andreevskaya M."/>
        </authorList>
    </citation>
    <scope>NUCLEOTIDE SEQUENCE [LARGE SCALE GENOMIC DNA]</scope>
    <source>
        <strain evidence="3">MKFS47</strain>
    </source>
</reference>
<feature type="transmembrane region" description="Helical" evidence="1">
    <location>
        <begin position="119"/>
        <end position="138"/>
    </location>
</feature>
<dbReference type="KEGG" id="lpk:LACPI_1060"/>
<evidence type="ECO:0000313" key="3">
    <source>
        <dbReference type="Proteomes" id="UP000033166"/>
    </source>
</evidence>
<dbReference type="Pfam" id="PF19700">
    <property type="entry name" value="DUF6198"/>
    <property type="match status" value="1"/>
</dbReference>
<feature type="transmembrane region" description="Helical" evidence="1">
    <location>
        <begin position="55"/>
        <end position="77"/>
    </location>
</feature>
<sequence length="222" mass="24840">MLETQNGLRKPTIYESFFYFTLSLLINAIGNGLTVATNMGSSMWTASAANIAYDFNFSISWVLILYGGSQIFINILLTRKIDLPRIAGNIIFISFFGPFVGIFKQLFLDLGFASLSLPAKIFFDIIGICFVAIAISIYQRLNLILHPGDEMTNILRFQYFKGNANLAQWTNFSIPVIVIICLSLIFKQIVAVNVGTAVALFFQGALINYADQLIFPKLKHRL</sequence>
<organism evidence="2 3">
    <name type="scientific">Pseudolactococcus piscium MKFS47</name>
    <dbReference type="NCBI Taxonomy" id="297352"/>
    <lineage>
        <taxon>Bacteria</taxon>
        <taxon>Bacillati</taxon>
        <taxon>Bacillota</taxon>
        <taxon>Bacilli</taxon>
        <taxon>Lactobacillales</taxon>
        <taxon>Streptococcaceae</taxon>
        <taxon>Pseudolactococcus</taxon>
    </lineage>
</organism>
<evidence type="ECO:0000313" key="2">
    <source>
        <dbReference type="EMBL" id="CEN28260.1"/>
    </source>
</evidence>
<feature type="transmembrane region" description="Helical" evidence="1">
    <location>
        <begin position="166"/>
        <end position="186"/>
    </location>
</feature>
<dbReference type="RefSeq" id="WP_047915425.1">
    <property type="nucleotide sequence ID" value="NZ_LN774769.1"/>
</dbReference>
<feature type="transmembrane region" description="Helical" evidence="1">
    <location>
        <begin position="192"/>
        <end position="210"/>
    </location>
</feature>
<accession>A0A0D6DWB6</accession>
<keyword evidence="1" id="KW-1133">Transmembrane helix</keyword>
<name>A0A0D6DWB6_9LACT</name>
<keyword evidence="1" id="KW-0812">Transmembrane</keyword>
<dbReference type="EMBL" id="LN774769">
    <property type="protein sequence ID" value="CEN28260.1"/>
    <property type="molecule type" value="Genomic_DNA"/>
</dbReference>
<dbReference type="STRING" id="1364.LP2241_30049"/>
<protein>
    <submittedName>
        <fullName evidence="2">Putative membrane protein</fullName>
    </submittedName>
</protein>
<proteinExistence type="predicted"/>